<dbReference type="Proteomes" id="UP000075230">
    <property type="component" value="Unassembled WGS sequence"/>
</dbReference>
<comment type="caution">
    <text evidence="1">The sequence shown here is derived from an EMBL/GenBank/DDBJ whole genome shotgun (WGS) entry which is preliminary data.</text>
</comment>
<reference evidence="1 2" key="1">
    <citation type="journal article" date="2016" name="DNA Res.">
        <title>Genome sequence of Aspergillus luchuensis NBRC 4314.</title>
        <authorList>
            <person name="Yamada O."/>
            <person name="Machida M."/>
            <person name="Hosoyama A."/>
            <person name="Goto M."/>
            <person name="Takahashi T."/>
            <person name="Futagami T."/>
            <person name="Yamagata Y."/>
            <person name="Takeuchi M."/>
            <person name="Kobayashi T."/>
            <person name="Koike H."/>
            <person name="Abe K."/>
            <person name="Asai K."/>
            <person name="Arita M."/>
            <person name="Fujita N."/>
            <person name="Fukuda K."/>
            <person name="Higa K."/>
            <person name="Horikawa H."/>
            <person name="Ishikawa T."/>
            <person name="Jinno K."/>
            <person name="Kato Y."/>
            <person name="Kirimura K."/>
            <person name="Mizutani O."/>
            <person name="Nakasone K."/>
            <person name="Sano M."/>
            <person name="Shiraishi Y."/>
            <person name="Tsukahara M."/>
            <person name="Gomi K."/>
        </authorList>
    </citation>
    <scope>NUCLEOTIDE SEQUENCE [LARGE SCALE GENOMIC DNA]</scope>
    <source>
        <strain evidence="1 2">RIB 2604</strain>
    </source>
</reference>
<dbReference type="VEuPathDB" id="FungiDB:ASPFODRAFT_51951"/>
<proteinExistence type="predicted"/>
<dbReference type="AlphaFoldDB" id="A0A146FGT0"/>
<name>A0A146FGT0_ASPKA</name>
<evidence type="ECO:0000313" key="1">
    <source>
        <dbReference type="EMBL" id="GAT24752.1"/>
    </source>
</evidence>
<evidence type="ECO:0000313" key="2">
    <source>
        <dbReference type="Proteomes" id="UP000075230"/>
    </source>
</evidence>
<organism evidence="1 2">
    <name type="scientific">Aspergillus kawachii</name>
    <name type="common">White koji mold</name>
    <name type="synonym">Aspergillus awamori var. kawachi</name>
    <dbReference type="NCBI Taxonomy" id="1069201"/>
    <lineage>
        <taxon>Eukaryota</taxon>
        <taxon>Fungi</taxon>
        <taxon>Dikarya</taxon>
        <taxon>Ascomycota</taxon>
        <taxon>Pezizomycotina</taxon>
        <taxon>Eurotiomycetes</taxon>
        <taxon>Eurotiomycetidae</taxon>
        <taxon>Eurotiales</taxon>
        <taxon>Aspergillaceae</taxon>
        <taxon>Aspergillus</taxon>
        <taxon>Aspergillus subgen. Circumdati</taxon>
    </lineage>
</organism>
<sequence>MDRIQQLKRGILTFGFRCAPVSYGIICHKVYNRDIHVGERVQMDVRDKRLYALDQIDWLVVKGRPIPPTGVTKEFHLRTDVGLEAGIHNVEIVMSTELPARLPRSLCHEGWQTVCNLDIATDNVDKKLKNRHWYSSKPAFWRTSFEVRVVVGPADLTFQLWSRGERIRSKHEPISVHWMPAEK</sequence>
<protein>
    <submittedName>
        <fullName evidence="1">Uncharacterized protein</fullName>
    </submittedName>
</protein>
<reference evidence="2" key="2">
    <citation type="submission" date="2016-02" db="EMBL/GenBank/DDBJ databases">
        <title>Genome sequencing of Aspergillus luchuensis NBRC 4314.</title>
        <authorList>
            <person name="Yamada O."/>
        </authorList>
    </citation>
    <scope>NUCLEOTIDE SEQUENCE [LARGE SCALE GENOMIC DNA]</scope>
    <source>
        <strain evidence="2">RIB 2604</strain>
    </source>
</reference>
<gene>
    <name evidence="1" type="ORF">RIB2604_01805820</name>
</gene>
<accession>A0A146FGT0</accession>
<dbReference type="EMBL" id="BCWF01000018">
    <property type="protein sequence ID" value="GAT24752.1"/>
    <property type="molecule type" value="Genomic_DNA"/>
</dbReference>